<evidence type="ECO:0000313" key="3">
    <source>
        <dbReference type="EnsemblPlants" id="QL04p005287:mrna"/>
    </source>
</evidence>
<dbReference type="Gramene" id="QL04p005287:mrna">
    <property type="protein sequence ID" value="QL04p005287:mrna"/>
    <property type="gene ID" value="QL04p005287"/>
</dbReference>
<dbReference type="GO" id="GO:0004523">
    <property type="term" value="F:RNA-DNA hybrid ribonuclease activity"/>
    <property type="evidence" value="ECO:0007669"/>
    <property type="project" value="InterPro"/>
</dbReference>
<dbReference type="InParanoid" id="A0A7N2LDT0"/>
<evidence type="ECO:0000259" key="2">
    <source>
        <dbReference type="Pfam" id="PF13966"/>
    </source>
</evidence>
<dbReference type="Pfam" id="PF13456">
    <property type="entry name" value="RVT_3"/>
    <property type="match status" value="1"/>
</dbReference>
<dbReference type="InterPro" id="IPR052929">
    <property type="entry name" value="RNase_H-like_EbsB-rel"/>
</dbReference>
<reference evidence="3" key="2">
    <citation type="submission" date="2021-01" db="UniProtKB">
        <authorList>
            <consortium name="EnsemblPlants"/>
        </authorList>
    </citation>
    <scope>IDENTIFICATION</scope>
</reference>
<dbReference type="Proteomes" id="UP000594261">
    <property type="component" value="Chromosome 4"/>
</dbReference>
<keyword evidence="4" id="KW-1185">Reference proteome</keyword>
<reference evidence="3 4" key="1">
    <citation type="journal article" date="2016" name="G3 (Bethesda)">
        <title>First Draft Assembly and Annotation of the Genome of a California Endemic Oak Quercus lobata Nee (Fagaceae).</title>
        <authorList>
            <person name="Sork V.L."/>
            <person name="Fitz-Gibbon S.T."/>
            <person name="Puiu D."/>
            <person name="Crepeau M."/>
            <person name="Gugger P.F."/>
            <person name="Sherman R."/>
            <person name="Stevens K."/>
            <person name="Langley C.H."/>
            <person name="Pellegrini M."/>
            <person name="Salzberg S.L."/>
        </authorList>
    </citation>
    <scope>NUCLEOTIDE SEQUENCE [LARGE SCALE GENOMIC DNA]</scope>
    <source>
        <strain evidence="3 4">cv. SW786</strain>
    </source>
</reference>
<dbReference type="EMBL" id="LRBV02000004">
    <property type="status" value="NOT_ANNOTATED_CDS"/>
    <property type="molecule type" value="Genomic_DNA"/>
</dbReference>
<proteinExistence type="predicted"/>
<dbReference type="InterPro" id="IPR036397">
    <property type="entry name" value="RNaseH_sf"/>
</dbReference>
<sequence>MVCDLLKDGGKEWDIELIRGLFLPQDVEAILSTPINESVAMDRMVWAKEKKGSFTMRSAYRLALEVEAEGGNAGCSDPTKLHDAWRGVWSMNLPNRIKHFSWKACNGILATKDSFFRRKITTNNICEECGRHVETTMHLLCFCDRSTEVWSSCKLSLPIKVLESWSFLDMFSKLRICWEAQQGLLERWITICWGIWKSQNEVQHGGKRRPGSVIVRNTVKLLEDFLSANINVDGALFTKSKQSGVGVIVHGEEGNVVAAMCRKLDFPLGALETEVKALEIRVTFTEEVGLRDVVFESDSQLTINAIHSIGEAALSIRNIVLTCYGKPRVSGLLISTY</sequence>
<dbReference type="OMA" id="ERWITIC"/>
<feature type="domain" description="Reverse transcriptase zinc-binding" evidence="2">
    <location>
        <begin position="54"/>
        <end position="150"/>
    </location>
</feature>
<dbReference type="InterPro" id="IPR026960">
    <property type="entry name" value="RVT-Znf"/>
</dbReference>
<accession>A0A7N2LDT0</accession>
<dbReference type="InterPro" id="IPR002156">
    <property type="entry name" value="RNaseH_domain"/>
</dbReference>
<dbReference type="PANTHER" id="PTHR47074:SF11">
    <property type="entry name" value="REVERSE TRANSCRIPTASE-LIKE PROTEIN"/>
    <property type="match status" value="1"/>
</dbReference>
<organism evidence="3 4">
    <name type="scientific">Quercus lobata</name>
    <name type="common">Valley oak</name>
    <dbReference type="NCBI Taxonomy" id="97700"/>
    <lineage>
        <taxon>Eukaryota</taxon>
        <taxon>Viridiplantae</taxon>
        <taxon>Streptophyta</taxon>
        <taxon>Embryophyta</taxon>
        <taxon>Tracheophyta</taxon>
        <taxon>Spermatophyta</taxon>
        <taxon>Magnoliopsida</taxon>
        <taxon>eudicotyledons</taxon>
        <taxon>Gunneridae</taxon>
        <taxon>Pentapetalae</taxon>
        <taxon>rosids</taxon>
        <taxon>fabids</taxon>
        <taxon>Fagales</taxon>
        <taxon>Fagaceae</taxon>
        <taxon>Quercus</taxon>
    </lineage>
</organism>
<dbReference type="Pfam" id="PF13966">
    <property type="entry name" value="zf-RVT"/>
    <property type="match status" value="1"/>
</dbReference>
<dbReference type="PANTHER" id="PTHR47074">
    <property type="entry name" value="BNAC02G40300D PROTEIN"/>
    <property type="match status" value="1"/>
</dbReference>
<name>A0A7N2LDT0_QUELO</name>
<dbReference type="AlphaFoldDB" id="A0A7N2LDT0"/>
<evidence type="ECO:0000313" key="4">
    <source>
        <dbReference type="Proteomes" id="UP000594261"/>
    </source>
</evidence>
<evidence type="ECO:0000259" key="1">
    <source>
        <dbReference type="Pfam" id="PF13456"/>
    </source>
</evidence>
<feature type="domain" description="RNase H type-1" evidence="1">
    <location>
        <begin position="231"/>
        <end position="308"/>
    </location>
</feature>
<protein>
    <submittedName>
        <fullName evidence="3">Uncharacterized protein</fullName>
    </submittedName>
</protein>
<dbReference type="EnsemblPlants" id="QL04p005287:mrna">
    <property type="protein sequence ID" value="QL04p005287:mrna"/>
    <property type="gene ID" value="QL04p005287"/>
</dbReference>
<dbReference type="Gene3D" id="3.30.420.10">
    <property type="entry name" value="Ribonuclease H-like superfamily/Ribonuclease H"/>
    <property type="match status" value="1"/>
</dbReference>
<dbReference type="GO" id="GO:0003676">
    <property type="term" value="F:nucleic acid binding"/>
    <property type="evidence" value="ECO:0007669"/>
    <property type="project" value="InterPro"/>
</dbReference>